<dbReference type="AlphaFoldDB" id="A0A382YX04"/>
<dbReference type="Gene3D" id="3.40.50.720">
    <property type="entry name" value="NAD(P)-binding Rossmann-like Domain"/>
    <property type="match status" value="1"/>
</dbReference>
<reference evidence="1" key="1">
    <citation type="submission" date="2018-05" db="EMBL/GenBank/DDBJ databases">
        <authorList>
            <person name="Lanie J.A."/>
            <person name="Ng W.-L."/>
            <person name="Kazmierczak K.M."/>
            <person name="Andrzejewski T.M."/>
            <person name="Davidsen T.M."/>
            <person name="Wayne K.J."/>
            <person name="Tettelin H."/>
            <person name="Glass J.I."/>
            <person name="Rusch D."/>
            <person name="Podicherti R."/>
            <person name="Tsui H.-C.T."/>
            <person name="Winkler M.E."/>
        </authorList>
    </citation>
    <scope>NUCLEOTIDE SEQUENCE</scope>
</reference>
<sequence>MQRILITGGFGFIGSNFVLKQVQKFKNNCLILDKLTYAGNIENLAPIAD</sequence>
<protein>
    <recommendedName>
        <fullName evidence="2">NAD(P)-binding domain-containing protein</fullName>
    </recommendedName>
</protein>
<proteinExistence type="predicted"/>
<feature type="non-terminal residue" evidence="1">
    <location>
        <position position="49"/>
    </location>
</feature>
<gene>
    <name evidence="1" type="ORF">METZ01_LOCUS440577</name>
</gene>
<dbReference type="SUPFAM" id="SSF51735">
    <property type="entry name" value="NAD(P)-binding Rossmann-fold domains"/>
    <property type="match status" value="1"/>
</dbReference>
<dbReference type="EMBL" id="UINC01179176">
    <property type="protein sequence ID" value="SVD87723.1"/>
    <property type="molecule type" value="Genomic_DNA"/>
</dbReference>
<accession>A0A382YX04</accession>
<dbReference type="InterPro" id="IPR036291">
    <property type="entry name" value="NAD(P)-bd_dom_sf"/>
</dbReference>
<evidence type="ECO:0008006" key="2">
    <source>
        <dbReference type="Google" id="ProtNLM"/>
    </source>
</evidence>
<organism evidence="1">
    <name type="scientific">marine metagenome</name>
    <dbReference type="NCBI Taxonomy" id="408172"/>
    <lineage>
        <taxon>unclassified sequences</taxon>
        <taxon>metagenomes</taxon>
        <taxon>ecological metagenomes</taxon>
    </lineage>
</organism>
<evidence type="ECO:0000313" key="1">
    <source>
        <dbReference type="EMBL" id="SVD87723.1"/>
    </source>
</evidence>
<name>A0A382YX04_9ZZZZ</name>